<feature type="region of interest" description="Disordered" evidence="1">
    <location>
        <begin position="1"/>
        <end position="21"/>
    </location>
</feature>
<feature type="compositionally biased region" description="Pro residues" evidence="1">
    <location>
        <begin position="63"/>
        <end position="78"/>
    </location>
</feature>
<comment type="caution">
    <text evidence="2">The sequence shown here is derived from an EMBL/GenBank/DDBJ whole genome shotgun (WGS) entry which is preliminary data.</text>
</comment>
<dbReference type="Proteomes" id="UP001219934">
    <property type="component" value="Unassembled WGS sequence"/>
</dbReference>
<reference evidence="2" key="1">
    <citation type="submission" date="2022-11" db="EMBL/GenBank/DDBJ databases">
        <title>Chromosome-level genome of Pogonophryne albipinna.</title>
        <authorList>
            <person name="Jo E."/>
        </authorList>
    </citation>
    <scope>NUCLEOTIDE SEQUENCE</scope>
    <source>
        <strain evidence="2">SGF0006</strain>
        <tissue evidence="2">Muscle</tissue>
    </source>
</reference>
<evidence type="ECO:0000313" key="3">
    <source>
        <dbReference type="Proteomes" id="UP001219934"/>
    </source>
</evidence>
<accession>A0AAD6BSR3</accession>
<feature type="compositionally biased region" description="Polar residues" evidence="1">
    <location>
        <begin position="146"/>
        <end position="155"/>
    </location>
</feature>
<feature type="region of interest" description="Disordered" evidence="1">
    <location>
        <begin position="33"/>
        <end position="109"/>
    </location>
</feature>
<proteinExistence type="predicted"/>
<feature type="compositionally biased region" description="Polar residues" evidence="1">
    <location>
        <begin position="84"/>
        <end position="105"/>
    </location>
</feature>
<feature type="region of interest" description="Disordered" evidence="1">
    <location>
        <begin position="141"/>
        <end position="173"/>
    </location>
</feature>
<gene>
    <name evidence="2" type="ORF">JOQ06_020333</name>
</gene>
<organism evidence="2 3">
    <name type="scientific">Pogonophryne albipinna</name>
    <dbReference type="NCBI Taxonomy" id="1090488"/>
    <lineage>
        <taxon>Eukaryota</taxon>
        <taxon>Metazoa</taxon>
        <taxon>Chordata</taxon>
        <taxon>Craniata</taxon>
        <taxon>Vertebrata</taxon>
        <taxon>Euteleostomi</taxon>
        <taxon>Actinopterygii</taxon>
        <taxon>Neopterygii</taxon>
        <taxon>Teleostei</taxon>
        <taxon>Neoteleostei</taxon>
        <taxon>Acanthomorphata</taxon>
        <taxon>Eupercaria</taxon>
        <taxon>Perciformes</taxon>
        <taxon>Notothenioidei</taxon>
        <taxon>Pogonophryne</taxon>
    </lineage>
</organism>
<dbReference type="AlphaFoldDB" id="A0AAD6BSR3"/>
<name>A0AAD6BSR3_9TELE</name>
<evidence type="ECO:0000313" key="2">
    <source>
        <dbReference type="EMBL" id="KAJ4948810.1"/>
    </source>
</evidence>
<feature type="non-terminal residue" evidence="2">
    <location>
        <position position="1"/>
    </location>
</feature>
<sequence>VKNTLAVPSFEKEPPLKPSGLAAERCVQRILKEQRPPGYADSVSPFLASKNKGIPQKIRAGPHPKPPLRFPPPNPQKTPPSLALTLTDTNTQNSKATSGVSTNPPQAKPQCKVCSLKDSGAPFLLRSALAGLTSRWEEFLRGGSAKRNSSTQGRNVQYPAHTSLDITPRKPRS</sequence>
<feature type="non-terminal residue" evidence="2">
    <location>
        <position position="173"/>
    </location>
</feature>
<evidence type="ECO:0000256" key="1">
    <source>
        <dbReference type="SAM" id="MobiDB-lite"/>
    </source>
</evidence>
<protein>
    <submittedName>
        <fullName evidence="2">Uncharacterized protein</fullName>
    </submittedName>
</protein>
<dbReference type="EMBL" id="JAPTMU010000001">
    <property type="protein sequence ID" value="KAJ4948810.1"/>
    <property type="molecule type" value="Genomic_DNA"/>
</dbReference>
<keyword evidence="3" id="KW-1185">Reference proteome</keyword>